<evidence type="ECO:0000313" key="5">
    <source>
        <dbReference type="Proteomes" id="UP000034491"/>
    </source>
</evidence>
<comment type="caution">
    <text evidence="4">The sequence shown here is derived from an EMBL/GenBank/DDBJ whole genome shotgun (WGS) entry which is preliminary data.</text>
</comment>
<sequence>MSNQTPNIDTFKKQAKRLKKAYETGDHEAQNRVQKILYDKSSLTHADFLFVIAREQGHESWPKFKFALETLAMNKEQKAERLRSALYHGHQWIIKKLLDEAPDLASYDLGLQIATYDIEAVRNALADTPGLATTPIKGRLPFHYLCFSHYIHQAPEKAGKMCDLAQLLLDRGADIDRGMSPDFSPSEDNAHTLSPLYGAIGHSNNMALAEWLLEKGANPDDNESLYHATELGHHEGLKLLLKHGATPKGTNALPRALDFKDLTAAQLLLDHGADPNEVAKEHPSGQPVDTIPALHQAARRQCGSDIAKLLLRYSADASYVWQGHTAYALALIHGNTDFADTLTKAGHAHPLSHNEEILASCYTGHPKGKITEDLEDEDRLLITQLITQPDRLDHVKSLVAAGLDINQKDAMGLSPLHAACWAGLPDQVAYLLEFNPDLEQLNNFGGNAFYTSLHGASNCPERKQRDHISCVRLLLKAGAKFNPQDIQNVGSESMAQFLESWLEDQPQAVN</sequence>
<dbReference type="OrthoDB" id="928522at2"/>
<evidence type="ECO:0000256" key="2">
    <source>
        <dbReference type="ARBA" id="ARBA00023043"/>
    </source>
</evidence>
<dbReference type="RefSeq" id="WP_046502727.1">
    <property type="nucleotide sequence ID" value="NZ_LANI01000002.1"/>
</dbReference>
<evidence type="ECO:0000313" key="4">
    <source>
        <dbReference type="EMBL" id="KKJ78296.1"/>
    </source>
</evidence>
<accession>A0A0M2R9F0</accession>
<dbReference type="Proteomes" id="UP000034491">
    <property type="component" value="Unassembled WGS sequence"/>
</dbReference>
<organism evidence="4 5">
    <name type="scientific">Kiloniella litopenaei</name>
    <dbReference type="NCBI Taxonomy" id="1549748"/>
    <lineage>
        <taxon>Bacteria</taxon>
        <taxon>Pseudomonadati</taxon>
        <taxon>Pseudomonadota</taxon>
        <taxon>Alphaproteobacteria</taxon>
        <taxon>Rhodospirillales</taxon>
        <taxon>Kiloniellaceae</taxon>
        <taxon>Kiloniella</taxon>
    </lineage>
</organism>
<dbReference type="PATRIC" id="fig|1549748.8.peg.1203"/>
<dbReference type="AlphaFoldDB" id="A0A0M2R9F0"/>
<protein>
    <submittedName>
        <fullName evidence="4">Uncharacterized protein</fullName>
    </submittedName>
</protein>
<dbReference type="SUPFAM" id="SSF48403">
    <property type="entry name" value="Ankyrin repeat"/>
    <property type="match status" value="1"/>
</dbReference>
<gene>
    <name evidence="4" type="ORF">WH95_03035</name>
</gene>
<dbReference type="Gene3D" id="1.25.40.20">
    <property type="entry name" value="Ankyrin repeat-containing domain"/>
    <property type="match status" value="2"/>
</dbReference>
<dbReference type="STRING" id="1549748.WH95_03035"/>
<name>A0A0M2R9F0_9PROT</name>
<keyword evidence="1" id="KW-0677">Repeat</keyword>
<dbReference type="SMART" id="SM00248">
    <property type="entry name" value="ANK"/>
    <property type="match status" value="7"/>
</dbReference>
<feature type="repeat" description="ANK" evidence="3">
    <location>
        <begin position="411"/>
        <end position="443"/>
    </location>
</feature>
<dbReference type="EMBL" id="LANI01000002">
    <property type="protein sequence ID" value="KKJ78296.1"/>
    <property type="molecule type" value="Genomic_DNA"/>
</dbReference>
<reference evidence="4 5" key="1">
    <citation type="submission" date="2015-03" db="EMBL/GenBank/DDBJ databases">
        <title>Genome sequence of Kiloniella sp. P1-1, isolated from the gut microflora of Pacific white shrimp, Penaeus vannamei.</title>
        <authorList>
            <person name="Shao Z."/>
            <person name="Wang L."/>
            <person name="Li X."/>
        </authorList>
    </citation>
    <scope>NUCLEOTIDE SEQUENCE [LARGE SCALE GENOMIC DNA]</scope>
    <source>
        <strain evidence="4 5">P1-1</strain>
    </source>
</reference>
<evidence type="ECO:0000256" key="3">
    <source>
        <dbReference type="PROSITE-ProRule" id="PRU00023"/>
    </source>
</evidence>
<dbReference type="PANTHER" id="PTHR24189">
    <property type="entry name" value="MYOTROPHIN"/>
    <property type="match status" value="1"/>
</dbReference>
<dbReference type="PROSITE" id="PS50088">
    <property type="entry name" value="ANK_REPEAT"/>
    <property type="match status" value="1"/>
</dbReference>
<dbReference type="InterPro" id="IPR036770">
    <property type="entry name" value="Ankyrin_rpt-contain_sf"/>
</dbReference>
<evidence type="ECO:0000256" key="1">
    <source>
        <dbReference type="ARBA" id="ARBA00022737"/>
    </source>
</evidence>
<keyword evidence="2 3" id="KW-0040">ANK repeat</keyword>
<keyword evidence="5" id="KW-1185">Reference proteome</keyword>
<proteinExistence type="predicted"/>
<dbReference type="Pfam" id="PF12796">
    <property type="entry name" value="Ank_2"/>
    <property type="match status" value="2"/>
</dbReference>
<dbReference type="InterPro" id="IPR050745">
    <property type="entry name" value="Multifunctional_regulatory"/>
</dbReference>
<dbReference type="InterPro" id="IPR002110">
    <property type="entry name" value="Ankyrin_rpt"/>
</dbReference>